<evidence type="ECO:0000256" key="4">
    <source>
        <dbReference type="PIRSR" id="PIRSR000097-1"/>
    </source>
</evidence>
<comment type="caution">
    <text evidence="9">The sequence shown here is derived from an EMBL/GenBank/DDBJ whole genome shotgun (WGS) entry which is preliminary data.</text>
</comment>
<dbReference type="InterPro" id="IPR023210">
    <property type="entry name" value="NADP_OxRdtase_dom"/>
</dbReference>
<evidence type="ECO:0000259" key="8">
    <source>
        <dbReference type="Pfam" id="PF00248"/>
    </source>
</evidence>
<evidence type="ECO:0000256" key="1">
    <source>
        <dbReference type="ARBA" id="ARBA00007905"/>
    </source>
</evidence>
<evidence type="ECO:0000256" key="6">
    <source>
        <dbReference type="PIRSR" id="PIRSR000097-3"/>
    </source>
</evidence>
<gene>
    <name evidence="9" type="ORF">E7203_13295</name>
</gene>
<evidence type="ECO:0000256" key="5">
    <source>
        <dbReference type="PIRSR" id="PIRSR000097-2"/>
    </source>
</evidence>
<dbReference type="PIRSF" id="PIRSF000097">
    <property type="entry name" value="AKR"/>
    <property type="match status" value="1"/>
</dbReference>
<dbReference type="PROSITE" id="PS00798">
    <property type="entry name" value="ALDOKETO_REDUCTASE_1"/>
    <property type="match status" value="1"/>
</dbReference>
<feature type="active site" description="Proton donor" evidence="4">
    <location>
        <position position="111"/>
    </location>
</feature>
<comment type="similarity">
    <text evidence="1">Belongs to the aldo/keto reductase family.</text>
</comment>
<evidence type="ECO:0000313" key="10">
    <source>
        <dbReference type="Proteomes" id="UP000772151"/>
    </source>
</evidence>
<dbReference type="SUPFAM" id="SSF51430">
    <property type="entry name" value="NAD(P)-linked oxidoreductase"/>
    <property type="match status" value="1"/>
</dbReference>
<feature type="domain" description="NADP-dependent oxidoreductase" evidence="8">
    <location>
        <begin position="78"/>
        <end position="324"/>
    </location>
</feature>
<dbReference type="InterPro" id="IPR036812">
    <property type="entry name" value="NAD(P)_OxRdtase_dom_sf"/>
</dbReference>
<dbReference type="PRINTS" id="PR00069">
    <property type="entry name" value="ALDKETRDTASE"/>
</dbReference>
<evidence type="ECO:0000256" key="3">
    <source>
        <dbReference type="ARBA" id="ARBA00023002"/>
    </source>
</evidence>
<dbReference type="GO" id="GO:0016616">
    <property type="term" value="F:oxidoreductase activity, acting on the CH-OH group of donors, NAD or NADP as acceptor"/>
    <property type="evidence" value="ECO:0007669"/>
    <property type="project" value="UniProtKB-ARBA"/>
</dbReference>
<dbReference type="PROSITE" id="PS00062">
    <property type="entry name" value="ALDOKETO_REDUCTASE_2"/>
    <property type="match status" value="1"/>
</dbReference>
<dbReference type="Proteomes" id="UP000772151">
    <property type="component" value="Unassembled WGS sequence"/>
</dbReference>
<dbReference type="InterPro" id="IPR018170">
    <property type="entry name" value="Aldo/ket_reductase_CS"/>
</dbReference>
<accession>A0A927WPA9</accession>
<reference evidence="9" key="1">
    <citation type="submission" date="2019-04" db="EMBL/GenBank/DDBJ databases">
        <title>Evolution of Biomass-Degrading Anaerobic Consortia Revealed by Metagenomics.</title>
        <authorList>
            <person name="Peng X."/>
        </authorList>
    </citation>
    <scope>NUCLEOTIDE SEQUENCE</scope>
    <source>
        <strain evidence="9">SIG242</strain>
    </source>
</reference>
<sequence length="333" mass="37410">MSLSNHATKSIKSVIGFLASLLLLLTGVAGCGAFSQDSISGEAKPMNPRGASEQKPMTSDSALRKTVKLNSGYEMPMLGLGTWTLSDDVAEESAYFAIKNGYRLIDTARYYGNEIGVGRGVRRAIDEGIVSREEIFVTSKIMPGDYQRPDAAIDDSMARLGLGYIDLMLIHQPGRGDEEVYKALERGVRAGKIRSIGISNYYTSDDFERICRIAEIVPAVVQNENHIFYQNKELQEYLRQYGTVVESWYPLGGRGNTQEIFHNETIRKIAERHEKTPAQIVLRWHLQDGYIAIPGSGNQAHIVENIDIFDFALSEEEMQEICALNMRRRFENW</sequence>
<dbReference type="InterPro" id="IPR020471">
    <property type="entry name" value="AKR"/>
</dbReference>
<organism evidence="9 10">
    <name type="scientific">Selenomonas ruminantium</name>
    <dbReference type="NCBI Taxonomy" id="971"/>
    <lineage>
        <taxon>Bacteria</taxon>
        <taxon>Bacillati</taxon>
        <taxon>Bacillota</taxon>
        <taxon>Negativicutes</taxon>
        <taxon>Selenomonadales</taxon>
        <taxon>Selenomonadaceae</taxon>
        <taxon>Selenomonas</taxon>
    </lineage>
</organism>
<dbReference type="FunFam" id="3.20.20.100:FF:000002">
    <property type="entry name" value="2,5-diketo-D-gluconic acid reductase A"/>
    <property type="match status" value="1"/>
</dbReference>
<evidence type="ECO:0000256" key="7">
    <source>
        <dbReference type="SAM" id="MobiDB-lite"/>
    </source>
</evidence>
<proteinExistence type="inferred from homology"/>
<keyword evidence="3" id="KW-0560">Oxidoreductase</keyword>
<name>A0A927WPA9_SELRU</name>
<dbReference type="Gene3D" id="3.20.20.100">
    <property type="entry name" value="NADP-dependent oxidoreductase domain"/>
    <property type="match status" value="1"/>
</dbReference>
<evidence type="ECO:0000256" key="2">
    <source>
        <dbReference type="ARBA" id="ARBA00022857"/>
    </source>
</evidence>
<protein>
    <submittedName>
        <fullName evidence="9">Aldo/keto reductase</fullName>
    </submittedName>
</protein>
<dbReference type="CDD" id="cd19071">
    <property type="entry name" value="AKR_AKR1-5-like"/>
    <property type="match status" value="1"/>
</dbReference>
<dbReference type="Pfam" id="PF00248">
    <property type="entry name" value="Aldo_ket_red"/>
    <property type="match status" value="1"/>
</dbReference>
<evidence type="ECO:0000313" key="9">
    <source>
        <dbReference type="EMBL" id="MBE6086388.1"/>
    </source>
</evidence>
<dbReference type="AlphaFoldDB" id="A0A927WPA9"/>
<keyword evidence="2" id="KW-0521">NADP</keyword>
<feature type="binding site" evidence="5">
    <location>
        <position position="171"/>
    </location>
    <ligand>
        <name>substrate</name>
    </ligand>
</feature>
<dbReference type="PANTHER" id="PTHR43827:SF3">
    <property type="entry name" value="NADP-DEPENDENT OXIDOREDUCTASE DOMAIN-CONTAINING PROTEIN"/>
    <property type="match status" value="1"/>
</dbReference>
<feature type="region of interest" description="Disordered" evidence="7">
    <location>
        <begin position="41"/>
        <end position="62"/>
    </location>
</feature>
<dbReference type="PANTHER" id="PTHR43827">
    <property type="entry name" value="2,5-DIKETO-D-GLUCONIC ACID REDUCTASE"/>
    <property type="match status" value="1"/>
</dbReference>
<dbReference type="EMBL" id="SVCA01000018">
    <property type="protein sequence ID" value="MBE6086388.1"/>
    <property type="molecule type" value="Genomic_DNA"/>
</dbReference>
<feature type="site" description="Lowers pKa of active site Tyr" evidence="6">
    <location>
        <position position="140"/>
    </location>
</feature>